<sequence length="92" mass="10362">MINISAMKEENLSDAVALWICQFNRHCYCNVFPNFIDGGQGTVKSYIKEQIDKGNAIIATKNNTIVGFIAWLYFDFHGERTAFLPVAGHAVY</sequence>
<evidence type="ECO:0008006" key="2">
    <source>
        <dbReference type="Google" id="ProtNLM"/>
    </source>
</evidence>
<gene>
    <name evidence="1" type="ORF">CHLFYP18_05013</name>
</gene>
<dbReference type="SUPFAM" id="SSF55729">
    <property type="entry name" value="Acyl-CoA N-acyltransferases (Nat)"/>
    <property type="match status" value="1"/>
</dbReference>
<dbReference type="AlphaFoldDB" id="A0A6N3I546"/>
<dbReference type="InterPro" id="IPR016181">
    <property type="entry name" value="Acyl_CoA_acyltransferase"/>
</dbReference>
<organism evidence="1">
    <name type="scientific">Hungatella hathewayi</name>
    <dbReference type="NCBI Taxonomy" id="154046"/>
    <lineage>
        <taxon>Bacteria</taxon>
        <taxon>Bacillati</taxon>
        <taxon>Bacillota</taxon>
        <taxon>Clostridia</taxon>
        <taxon>Lachnospirales</taxon>
        <taxon>Lachnospiraceae</taxon>
        <taxon>Hungatella</taxon>
    </lineage>
</organism>
<reference evidence="1" key="1">
    <citation type="submission" date="2019-11" db="EMBL/GenBank/DDBJ databases">
        <authorList>
            <person name="Feng L."/>
        </authorList>
    </citation>
    <scope>NUCLEOTIDE SEQUENCE</scope>
    <source>
        <strain evidence="1">ChathewayiLFYP18</strain>
    </source>
</reference>
<dbReference type="RefSeq" id="WP_320951798.1">
    <property type="nucleotide sequence ID" value="NZ_CACRUH010000109.1"/>
</dbReference>
<proteinExistence type="predicted"/>
<evidence type="ECO:0000313" key="1">
    <source>
        <dbReference type="EMBL" id="VYU84235.1"/>
    </source>
</evidence>
<name>A0A6N3I546_9FIRM</name>
<dbReference type="EMBL" id="CACRUH010000109">
    <property type="protein sequence ID" value="VYU84235.1"/>
    <property type="molecule type" value="Genomic_DNA"/>
</dbReference>
<accession>A0A6N3I546</accession>
<protein>
    <recommendedName>
        <fullName evidence="2">GNAT family N-acetyltransferase</fullName>
    </recommendedName>
</protein>